<evidence type="ECO:0000313" key="1">
    <source>
        <dbReference type="EMBL" id="SDZ81659.1"/>
    </source>
</evidence>
<keyword evidence="2" id="KW-1185">Reference proteome</keyword>
<dbReference type="AlphaFoldDB" id="A0A1H3W3I8"/>
<sequence>MTKKIEIKIVIEPPLTAYFEEGINNRDLNISAAEGLTEFLTTVLNNSLYPIVSSKTGPQEIHLNYRPRSFADPIF</sequence>
<organism evidence="1 2">
    <name type="scientific">Desulfuromusa kysingii</name>
    <dbReference type="NCBI Taxonomy" id="37625"/>
    <lineage>
        <taxon>Bacteria</taxon>
        <taxon>Pseudomonadati</taxon>
        <taxon>Thermodesulfobacteriota</taxon>
        <taxon>Desulfuromonadia</taxon>
        <taxon>Desulfuromonadales</taxon>
        <taxon>Geopsychrobacteraceae</taxon>
        <taxon>Desulfuromusa</taxon>
    </lineage>
</organism>
<gene>
    <name evidence="1" type="ORF">SAMN05660420_00453</name>
</gene>
<dbReference type="STRING" id="37625.SAMN05660420_00453"/>
<evidence type="ECO:0000313" key="2">
    <source>
        <dbReference type="Proteomes" id="UP000199409"/>
    </source>
</evidence>
<dbReference type="EMBL" id="FNQN01000001">
    <property type="protein sequence ID" value="SDZ81659.1"/>
    <property type="molecule type" value="Genomic_DNA"/>
</dbReference>
<dbReference type="Proteomes" id="UP000199409">
    <property type="component" value="Unassembled WGS sequence"/>
</dbReference>
<proteinExistence type="predicted"/>
<name>A0A1H3W3I8_9BACT</name>
<reference evidence="1 2" key="1">
    <citation type="submission" date="2016-10" db="EMBL/GenBank/DDBJ databases">
        <authorList>
            <person name="de Groot N.N."/>
        </authorList>
    </citation>
    <scope>NUCLEOTIDE SEQUENCE [LARGE SCALE GENOMIC DNA]</scope>
    <source>
        <strain evidence="1 2">DSM 7343</strain>
    </source>
</reference>
<protein>
    <submittedName>
        <fullName evidence="1">Uncharacterized protein</fullName>
    </submittedName>
</protein>
<accession>A0A1H3W3I8</accession>